<dbReference type="InterPro" id="IPR024747">
    <property type="entry name" value="Pyridox_Oxase-rel"/>
</dbReference>
<evidence type="ECO:0000313" key="2">
    <source>
        <dbReference type="Proteomes" id="UP001571476"/>
    </source>
</evidence>
<proteinExistence type="predicted"/>
<sequence length="146" mass="16080">MYSEDGVRELDRQECLRLLATAHVGRVVHTHHALPAVLPVPFCLDADFAVVVRTSAESQLAGAIDRVVVAFQADEVDPSAHAGWSVVVTGRATVVTDPAEYGRLRRTGPHSWRASRHDIFLRIEPELVTGSELGARRLLHEARRTS</sequence>
<dbReference type="InterPro" id="IPR012349">
    <property type="entry name" value="Split_barrel_FMN-bd"/>
</dbReference>
<dbReference type="SUPFAM" id="SSF50475">
    <property type="entry name" value="FMN-binding split barrel"/>
    <property type="match status" value="1"/>
</dbReference>
<name>A0ABV4SAQ2_9ACTN</name>
<organism evidence="1 2">
    <name type="scientific">Streptomyces aureus</name>
    <dbReference type="NCBI Taxonomy" id="193461"/>
    <lineage>
        <taxon>Bacteria</taxon>
        <taxon>Bacillati</taxon>
        <taxon>Actinomycetota</taxon>
        <taxon>Actinomycetes</taxon>
        <taxon>Kitasatosporales</taxon>
        <taxon>Streptomycetaceae</taxon>
        <taxon>Streptomyces</taxon>
    </lineage>
</organism>
<gene>
    <name evidence="1" type="ORF">ACEG43_04870</name>
</gene>
<dbReference type="EMBL" id="JBGOSP010000002">
    <property type="protein sequence ID" value="MFA3835521.1"/>
    <property type="molecule type" value="Genomic_DNA"/>
</dbReference>
<reference evidence="1 2" key="1">
    <citation type="submission" date="2024-08" db="EMBL/GenBank/DDBJ databases">
        <title>Genome sequence of Streptomyces aureus CACIA-1.46HGO.</title>
        <authorList>
            <person name="Evangelista-Martinez Z."/>
        </authorList>
    </citation>
    <scope>NUCLEOTIDE SEQUENCE [LARGE SCALE GENOMIC DNA]</scope>
    <source>
        <strain evidence="1 2">CACIA-1.46HGO</strain>
    </source>
</reference>
<accession>A0ABV4SAQ2</accession>
<keyword evidence="2" id="KW-1185">Reference proteome</keyword>
<dbReference type="Pfam" id="PF12900">
    <property type="entry name" value="Pyridox_ox_2"/>
    <property type="match status" value="1"/>
</dbReference>
<comment type="caution">
    <text evidence="1">The sequence shown here is derived from an EMBL/GenBank/DDBJ whole genome shotgun (WGS) entry which is preliminary data.</text>
</comment>
<dbReference type="Gene3D" id="2.30.110.10">
    <property type="entry name" value="Electron Transport, Fmn-binding Protein, Chain A"/>
    <property type="match status" value="1"/>
</dbReference>
<dbReference type="RefSeq" id="WP_326716242.1">
    <property type="nucleotide sequence ID" value="NZ_JBGOSP010000002.1"/>
</dbReference>
<evidence type="ECO:0000313" key="1">
    <source>
        <dbReference type="EMBL" id="MFA3835521.1"/>
    </source>
</evidence>
<protein>
    <submittedName>
        <fullName evidence="1">Pyridoxamine 5'-phosphate oxidase family protein</fullName>
    </submittedName>
</protein>
<dbReference type="Proteomes" id="UP001571476">
    <property type="component" value="Unassembled WGS sequence"/>
</dbReference>